<name>A0A939JQF9_9ACTN</name>
<dbReference type="EMBL" id="JAFMOF010000001">
    <property type="protein sequence ID" value="MBO0652514.1"/>
    <property type="molecule type" value="Genomic_DNA"/>
</dbReference>
<evidence type="ECO:0000313" key="2">
    <source>
        <dbReference type="EMBL" id="MBO0652514.1"/>
    </source>
</evidence>
<keyword evidence="3" id="KW-1185">Reference proteome</keyword>
<dbReference type="RefSeq" id="WP_086574706.1">
    <property type="nucleotide sequence ID" value="NZ_JAFMOF010000001.1"/>
</dbReference>
<organism evidence="2 3">
    <name type="scientific">Streptomyces triculaminicus</name>
    <dbReference type="NCBI Taxonomy" id="2816232"/>
    <lineage>
        <taxon>Bacteria</taxon>
        <taxon>Bacillati</taxon>
        <taxon>Actinomycetota</taxon>
        <taxon>Actinomycetes</taxon>
        <taxon>Kitasatosporales</taxon>
        <taxon>Streptomycetaceae</taxon>
        <taxon>Streptomyces</taxon>
    </lineage>
</organism>
<feature type="region of interest" description="Disordered" evidence="1">
    <location>
        <begin position="1"/>
        <end position="22"/>
    </location>
</feature>
<evidence type="ECO:0000313" key="3">
    <source>
        <dbReference type="Proteomes" id="UP000664781"/>
    </source>
</evidence>
<protein>
    <submittedName>
        <fullName evidence="2">Uncharacterized protein</fullName>
    </submittedName>
</protein>
<accession>A0A939JQF9</accession>
<dbReference type="AlphaFoldDB" id="A0A939JQF9"/>
<sequence length="69" mass="7901">MTSSAKAFLRGGPDELPERIVPITPPGTELKIKFRGGYEHFKKSTGKHEDTVEGRLPVYEWWERTEIAE</sequence>
<comment type="caution">
    <text evidence="2">The sequence shown here is derived from an EMBL/GenBank/DDBJ whole genome shotgun (WGS) entry which is preliminary data.</text>
</comment>
<dbReference type="Pfam" id="PF19450">
    <property type="entry name" value="DUF5988"/>
    <property type="match status" value="1"/>
</dbReference>
<gene>
    <name evidence="2" type="ORF">J1792_06855</name>
</gene>
<proteinExistence type="predicted"/>
<evidence type="ECO:0000256" key="1">
    <source>
        <dbReference type="SAM" id="MobiDB-lite"/>
    </source>
</evidence>
<dbReference type="InterPro" id="IPR046030">
    <property type="entry name" value="DUF5988"/>
</dbReference>
<dbReference type="Proteomes" id="UP000664781">
    <property type="component" value="Unassembled WGS sequence"/>
</dbReference>
<reference evidence="2" key="1">
    <citation type="submission" date="2021-03" db="EMBL/GenBank/DDBJ databases">
        <title>Streptomyces strains.</title>
        <authorList>
            <person name="Lund M.B."/>
            <person name="Toerring T."/>
        </authorList>
    </citation>
    <scope>NUCLEOTIDE SEQUENCE</scope>
    <source>
        <strain evidence="2">JCM 4242</strain>
    </source>
</reference>